<proteinExistence type="predicted"/>
<dbReference type="InterPro" id="IPR012337">
    <property type="entry name" value="RNaseH-like_sf"/>
</dbReference>
<dbReference type="Proteomes" id="UP000183982">
    <property type="component" value="Unassembled WGS sequence"/>
</dbReference>
<accession>A0A1M6TGI6</accession>
<dbReference type="SUPFAM" id="SSF53098">
    <property type="entry name" value="Ribonuclease H-like"/>
    <property type="match status" value="1"/>
</dbReference>
<feature type="compositionally biased region" description="Polar residues" evidence="1">
    <location>
        <begin position="96"/>
        <end position="117"/>
    </location>
</feature>
<evidence type="ECO:0000256" key="1">
    <source>
        <dbReference type="SAM" id="MobiDB-lite"/>
    </source>
</evidence>
<reference evidence="3" key="1">
    <citation type="submission" date="2016-11" db="EMBL/GenBank/DDBJ databases">
        <authorList>
            <person name="Varghese N."/>
            <person name="Submissions S."/>
        </authorList>
    </citation>
    <scope>NUCLEOTIDE SEQUENCE [LARGE SCALE GENOMIC DNA]</scope>
    <source>
        <strain evidence="3">DSM 100564</strain>
    </source>
</reference>
<dbReference type="InterPro" id="IPR036397">
    <property type="entry name" value="RNaseH_sf"/>
</dbReference>
<evidence type="ECO:0000313" key="3">
    <source>
        <dbReference type="Proteomes" id="UP000183982"/>
    </source>
</evidence>
<evidence type="ECO:0008006" key="4">
    <source>
        <dbReference type="Google" id="ProtNLM"/>
    </source>
</evidence>
<organism evidence="2 3">
    <name type="scientific">Shimia gijangensis</name>
    <dbReference type="NCBI Taxonomy" id="1470563"/>
    <lineage>
        <taxon>Bacteria</taxon>
        <taxon>Pseudomonadati</taxon>
        <taxon>Pseudomonadota</taxon>
        <taxon>Alphaproteobacteria</taxon>
        <taxon>Rhodobacterales</taxon>
        <taxon>Roseobacteraceae</taxon>
    </lineage>
</organism>
<protein>
    <recommendedName>
        <fullName evidence="4">Integrase core domain-containing protein</fullName>
    </recommendedName>
</protein>
<dbReference type="GO" id="GO:0003676">
    <property type="term" value="F:nucleic acid binding"/>
    <property type="evidence" value="ECO:0007669"/>
    <property type="project" value="InterPro"/>
</dbReference>
<sequence>MRKLHIKRYQTQLPEHHIQVEVKFLTFIGKHLEKVRRFQSTAIDNATRVRTLKVSEKRTQANAISFIDHIIETFPFRFREVRTDNGHELQARFHGMSTTSAPGTPTSNAERFSSTEKSSAHIDPISRSFTNF</sequence>
<feature type="region of interest" description="Disordered" evidence="1">
    <location>
        <begin position="94"/>
        <end position="132"/>
    </location>
</feature>
<keyword evidence="3" id="KW-1185">Reference proteome</keyword>
<evidence type="ECO:0000313" key="2">
    <source>
        <dbReference type="EMBL" id="SHK55956.1"/>
    </source>
</evidence>
<name>A0A1M6TGI6_9RHOB</name>
<gene>
    <name evidence="2" type="ORF">SAMN05444000_13912</name>
</gene>
<dbReference type="AlphaFoldDB" id="A0A1M6TGI6"/>
<dbReference type="STRING" id="1470563.SAMN05444000_13912"/>
<dbReference type="EMBL" id="FQZQ01000039">
    <property type="protein sequence ID" value="SHK55956.1"/>
    <property type="molecule type" value="Genomic_DNA"/>
</dbReference>
<dbReference type="Gene3D" id="3.30.420.10">
    <property type="entry name" value="Ribonuclease H-like superfamily/Ribonuclease H"/>
    <property type="match status" value="1"/>
</dbReference>